<name>A0A5B9P2M6_9BACT</name>
<dbReference type="RefSeq" id="WP_075085281.1">
    <property type="nucleotide sequence ID" value="NZ_CP042912.1"/>
</dbReference>
<protein>
    <recommendedName>
        <fullName evidence="2">DUF1559 domain-containing protein</fullName>
    </recommendedName>
</protein>
<organism evidence="3 4">
    <name type="scientific">Mariniblastus fucicola</name>
    <dbReference type="NCBI Taxonomy" id="980251"/>
    <lineage>
        <taxon>Bacteria</taxon>
        <taxon>Pseudomonadati</taxon>
        <taxon>Planctomycetota</taxon>
        <taxon>Planctomycetia</taxon>
        <taxon>Pirellulales</taxon>
        <taxon>Pirellulaceae</taxon>
        <taxon>Mariniblastus</taxon>
    </lineage>
</organism>
<dbReference type="STRING" id="980251.GCA_001642875_03073"/>
<dbReference type="InterPro" id="IPR012902">
    <property type="entry name" value="N_methyl_site"/>
</dbReference>
<dbReference type="InterPro" id="IPR011453">
    <property type="entry name" value="DUF1559"/>
</dbReference>
<dbReference type="Proteomes" id="UP000322214">
    <property type="component" value="Chromosome"/>
</dbReference>
<reference evidence="3 4" key="1">
    <citation type="submission" date="2019-08" db="EMBL/GenBank/DDBJ databases">
        <title>Deep-cultivation of Planctomycetes and their phenomic and genomic characterization uncovers novel biology.</title>
        <authorList>
            <person name="Wiegand S."/>
            <person name="Jogler M."/>
            <person name="Boedeker C."/>
            <person name="Pinto D."/>
            <person name="Vollmers J."/>
            <person name="Rivas-Marin E."/>
            <person name="Kohn T."/>
            <person name="Peeters S.H."/>
            <person name="Heuer A."/>
            <person name="Rast P."/>
            <person name="Oberbeckmann S."/>
            <person name="Bunk B."/>
            <person name="Jeske O."/>
            <person name="Meyerdierks A."/>
            <person name="Storesund J.E."/>
            <person name="Kallscheuer N."/>
            <person name="Luecker S."/>
            <person name="Lage O.M."/>
            <person name="Pohl T."/>
            <person name="Merkel B.J."/>
            <person name="Hornburger P."/>
            <person name="Mueller R.-W."/>
            <person name="Bruemmer F."/>
            <person name="Labrenz M."/>
            <person name="Spormann A.M."/>
            <person name="Op den Camp H."/>
            <person name="Overmann J."/>
            <person name="Amann R."/>
            <person name="Jetten M.S.M."/>
            <person name="Mascher T."/>
            <person name="Medema M.H."/>
            <person name="Devos D.P."/>
            <person name="Kaster A.-K."/>
            <person name="Ovreas L."/>
            <person name="Rohde M."/>
            <person name="Galperin M.Y."/>
            <person name="Jogler C."/>
        </authorList>
    </citation>
    <scope>NUCLEOTIDE SEQUENCE [LARGE SCALE GENOMIC DNA]</scope>
    <source>
        <strain evidence="3 4">FC18</strain>
    </source>
</reference>
<accession>A0A5B9P2M6</accession>
<proteinExistence type="predicted"/>
<gene>
    <name evidence="3" type="ORF">MFFC18_06280</name>
</gene>
<evidence type="ECO:0000259" key="2">
    <source>
        <dbReference type="Pfam" id="PF07596"/>
    </source>
</evidence>
<dbReference type="PANTHER" id="PTHR30093">
    <property type="entry name" value="GENERAL SECRETION PATHWAY PROTEIN G"/>
    <property type="match status" value="1"/>
</dbReference>
<dbReference type="Pfam" id="PF07963">
    <property type="entry name" value="N_methyl"/>
    <property type="match status" value="1"/>
</dbReference>
<dbReference type="AlphaFoldDB" id="A0A5B9P2M6"/>
<dbReference type="KEGG" id="mff:MFFC18_06280"/>
<dbReference type="OrthoDB" id="241541at2"/>
<dbReference type="InterPro" id="IPR045584">
    <property type="entry name" value="Pilin-like"/>
</dbReference>
<dbReference type="Pfam" id="PF07596">
    <property type="entry name" value="SBP_bac_10"/>
    <property type="match status" value="1"/>
</dbReference>
<dbReference type="SUPFAM" id="SSF54523">
    <property type="entry name" value="Pili subunits"/>
    <property type="match status" value="1"/>
</dbReference>
<keyword evidence="1" id="KW-1133">Transmembrane helix</keyword>
<feature type="transmembrane region" description="Helical" evidence="1">
    <location>
        <begin position="12"/>
        <end position="35"/>
    </location>
</feature>
<evidence type="ECO:0000313" key="4">
    <source>
        <dbReference type="Proteomes" id="UP000322214"/>
    </source>
</evidence>
<dbReference type="NCBIfam" id="TIGR04294">
    <property type="entry name" value="pre_pil_HX9DG"/>
    <property type="match status" value="1"/>
</dbReference>
<dbReference type="InterPro" id="IPR027558">
    <property type="entry name" value="Pre_pil_HX9DG_C"/>
</dbReference>
<evidence type="ECO:0000313" key="3">
    <source>
        <dbReference type="EMBL" id="QEG20777.1"/>
    </source>
</evidence>
<evidence type="ECO:0000256" key="1">
    <source>
        <dbReference type="SAM" id="Phobius"/>
    </source>
</evidence>
<keyword evidence="1" id="KW-0472">Membrane</keyword>
<keyword evidence="1" id="KW-0812">Transmembrane</keyword>
<keyword evidence="4" id="KW-1185">Reference proteome</keyword>
<dbReference type="Gene3D" id="3.30.700.10">
    <property type="entry name" value="Glycoprotein, Type 4 Pilin"/>
    <property type="match status" value="1"/>
</dbReference>
<dbReference type="EMBL" id="CP042912">
    <property type="protein sequence ID" value="QEG20777.1"/>
    <property type="molecule type" value="Genomic_DNA"/>
</dbReference>
<dbReference type="PANTHER" id="PTHR30093:SF2">
    <property type="entry name" value="TYPE II SECRETION SYSTEM PROTEIN H"/>
    <property type="match status" value="1"/>
</dbReference>
<sequence length="355" mass="37716">MIQSQKRHRVAFTIVELLVVIAIIAILLAMLLPVMRTGVPEAARRTQCMNNLRMIALANLNYESAQMQFPAGTGIESLQDVGSSGKLSGLVAILPFIEQNELYEQITKPSTIGGNTYPACPPLYDDGVPHWKVRVPEFYCPSVVVDDNRHLPSHYGLCIGDRARNIASSDSKRGAFNGAMQIDFDDVSDGSSNTIMAGEIGKHSGSMAEQPFAINQPSSILENPTECLTLIEDNGDRWSFSPDIQLGQIGRGSHWADGRAGVALFNTILRPNSPSAAVNGSVGVDGIYSASGPHPGGVSVAFLDGSTHFIDSEIDAGNSSAPTPTAPQMAMNAPSPYGVWGSLGTINGGEVVGEY</sequence>
<feature type="domain" description="DUF1559" evidence="2">
    <location>
        <begin position="41"/>
        <end position="316"/>
    </location>
</feature>